<sequence>MSDFHFTRIRTRESISDYDPYYLRPLIPNDFKSQRKVTLSDDCPYSSSFRPPRTFCTLTPHDQPSQLERYNIWSDQRNTHSEDDQGDCRRSYERRRIYKYTNSRPTHCYESKDDLYDPGECDFQLKVQAKFSRPKSAHHHHESIFVWPTDVLRRKEKCVDENWELRERSLSRESWSRYRRVKRTKTERLCL</sequence>
<gene>
    <name evidence="1" type="ORF">T440DRAFT_463008</name>
</gene>
<dbReference type="OrthoDB" id="3796623at2759"/>
<organism evidence="1 2">
    <name type="scientific">Plenodomus tracheiphilus IPT5</name>
    <dbReference type="NCBI Taxonomy" id="1408161"/>
    <lineage>
        <taxon>Eukaryota</taxon>
        <taxon>Fungi</taxon>
        <taxon>Dikarya</taxon>
        <taxon>Ascomycota</taxon>
        <taxon>Pezizomycotina</taxon>
        <taxon>Dothideomycetes</taxon>
        <taxon>Pleosporomycetidae</taxon>
        <taxon>Pleosporales</taxon>
        <taxon>Pleosporineae</taxon>
        <taxon>Leptosphaeriaceae</taxon>
        <taxon>Plenodomus</taxon>
    </lineage>
</organism>
<protein>
    <submittedName>
        <fullName evidence="1">Uncharacterized protein</fullName>
    </submittedName>
</protein>
<evidence type="ECO:0000313" key="2">
    <source>
        <dbReference type="Proteomes" id="UP000799423"/>
    </source>
</evidence>
<evidence type="ECO:0000313" key="1">
    <source>
        <dbReference type="EMBL" id="KAF2856787.1"/>
    </source>
</evidence>
<dbReference type="AlphaFoldDB" id="A0A6A7BPH0"/>
<proteinExistence type="predicted"/>
<name>A0A6A7BPH0_9PLEO</name>
<dbReference type="EMBL" id="MU006288">
    <property type="protein sequence ID" value="KAF2856787.1"/>
    <property type="molecule type" value="Genomic_DNA"/>
</dbReference>
<keyword evidence="2" id="KW-1185">Reference proteome</keyword>
<accession>A0A6A7BPH0</accession>
<dbReference type="Proteomes" id="UP000799423">
    <property type="component" value="Unassembled WGS sequence"/>
</dbReference>
<reference evidence="1" key="1">
    <citation type="submission" date="2020-01" db="EMBL/GenBank/DDBJ databases">
        <authorList>
            <consortium name="DOE Joint Genome Institute"/>
            <person name="Haridas S."/>
            <person name="Albert R."/>
            <person name="Binder M."/>
            <person name="Bloem J."/>
            <person name="Labutti K."/>
            <person name="Salamov A."/>
            <person name="Andreopoulos B."/>
            <person name="Baker S.E."/>
            <person name="Barry K."/>
            <person name="Bills G."/>
            <person name="Bluhm B.H."/>
            <person name="Cannon C."/>
            <person name="Castanera R."/>
            <person name="Culley D.E."/>
            <person name="Daum C."/>
            <person name="Ezra D."/>
            <person name="Gonzalez J.B."/>
            <person name="Henrissat B."/>
            <person name="Kuo A."/>
            <person name="Liang C."/>
            <person name="Lipzen A."/>
            <person name="Lutzoni F."/>
            <person name="Magnuson J."/>
            <person name="Mondo S."/>
            <person name="Nolan M."/>
            <person name="Ohm R."/>
            <person name="Pangilinan J."/>
            <person name="Park H.-J."/>
            <person name="Ramirez L."/>
            <person name="Alfaro M."/>
            <person name="Sun H."/>
            <person name="Tritt A."/>
            <person name="Yoshinaga Y."/>
            <person name="Zwiers L.-H."/>
            <person name="Turgeon B.G."/>
            <person name="Goodwin S.B."/>
            <person name="Spatafora J.W."/>
            <person name="Crous P.W."/>
            <person name="Grigoriev I.V."/>
        </authorList>
    </citation>
    <scope>NUCLEOTIDE SEQUENCE</scope>
    <source>
        <strain evidence="1">IPT5</strain>
    </source>
</reference>